<protein>
    <submittedName>
        <fullName evidence="2">Pentapeptide repeat-containing protein</fullName>
    </submittedName>
</protein>
<dbReference type="InterPro" id="IPR001646">
    <property type="entry name" value="5peptide_repeat"/>
</dbReference>
<gene>
    <name evidence="2" type="ORF">ABT211_13620</name>
</gene>
<keyword evidence="1" id="KW-0472">Membrane</keyword>
<keyword evidence="1" id="KW-1133">Transmembrane helix</keyword>
<evidence type="ECO:0000256" key="1">
    <source>
        <dbReference type="SAM" id="Phobius"/>
    </source>
</evidence>
<comment type="caution">
    <text evidence="2">The sequence shown here is derived from an EMBL/GenBank/DDBJ whole genome shotgun (WGS) entry which is preliminary data.</text>
</comment>
<sequence length="643" mass="71925">MEPYDRCLTHLNTAERQAYFDSLAPGADIDHRGTRFSRGLLTALLDAVRPNPESSSVFKKAKFSNATFDEWEFARVVFEGGTDFSEAKFTSEGYFLDVDFQGQANFHLAKFDGPAKFANVTYSRLHMNSATFEGNATFDTVVFQKALYCEAVTFRAHVDFVDCSFEMTSSWRQSRFEMEATFQGVKASGKTSFNNSFFQSLNISDSSFNGIFDAEEAIIRGVTVASVEFGKSLVCNRTKFTGMASFEGCTFSGIAAFSQAWFYASVNFSGSTFAAPQTLGPFWCSEEILLHGARFLEPVAISAAAKRLSCFRTRWDGTSSLTLAHAEINLASAVIMQPLSISSRAPSLSDQDFQRRTGTAWEQEGVSLSSLIGVDCSNLTLHDVDLSSCHFIEAIHLDQVRLEGRNTFQTPPKNRIWIYGIPFKWTQRQVIADEQHWRFDLTQPPLRRLGWARPSYVRTGLTVNTTSLAIVYRQLRKAREDSKDEPGAADFYYGEMEMRRYDRKWSEAERWLLQIYWLLSGYGLRASRALTWLALAMMATILLMMGFGLPQENPKQSAYGTIPAGGGKAVFEINEEAPRNPTSDRFTGGRFDKALSTTLNSVVFRSSGQDLTTAGGYIDMASRFTEPVLMGLAVLAIRGRVKR</sequence>
<dbReference type="RefSeq" id="WP_351956948.1">
    <property type="nucleotide sequence ID" value="NZ_JBEOZM010000005.1"/>
</dbReference>
<organism evidence="2 3">
    <name type="scientific">Streptomyces sp. 900105755</name>
    <dbReference type="NCBI Taxonomy" id="3154389"/>
    <lineage>
        <taxon>Bacteria</taxon>
        <taxon>Bacillati</taxon>
        <taxon>Actinomycetota</taxon>
        <taxon>Actinomycetes</taxon>
        <taxon>Kitasatosporales</taxon>
        <taxon>Streptomycetaceae</taxon>
        <taxon>Streptomyces</taxon>
    </lineage>
</organism>
<proteinExistence type="predicted"/>
<reference evidence="2 3" key="1">
    <citation type="submission" date="2024-06" db="EMBL/GenBank/DDBJ databases">
        <title>The Natural Products Discovery Center: Release of the First 8490 Sequenced Strains for Exploring Actinobacteria Biosynthetic Diversity.</title>
        <authorList>
            <person name="Kalkreuter E."/>
            <person name="Kautsar S.A."/>
            <person name="Yang D."/>
            <person name="Bader C.D."/>
            <person name="Teijaro C.N."/>
            <person name="Fluegel L."/>
            <person name="Davis C.M."/>
            <person name="Simpson J.R."/>
            <person name="Lauterbach L."/>
            <person name="Steele A.D."/>
            <person name="Gui C."/>
            <person name="Meng S."/>
            <person name="Li G."/>
            <person name="Viehrig K."/>
            <person name="Ye F."/>
            <person name="Su P."/>
            <person name="Kiefer A.F."/>
            <person name="Nichols A."/>
            <person name="Cepeda A.J."/>
            <person name="Yan W."/>
            <person name="Fan B."/>
            <person name="Jiang Y."/>
            <person name="Adhikari A."/>
            <person name="Zheng C.-J."/>
            <person name="Schuster L."/>
            <person name="Cowan T.M."/>
            <person name="Smanski M.J."/>
            <person name="Chevrette M.G."/>
            <person name="De Carvalho L.P.S."/>
            <person name="Shen B."/>
        </authorList>
    </citation>
    <scope>NUCLEOTIDE SEQUENCE [LARGE SCALE GENOMIC DNA]</scope>
    <source>
        <strain evidence="2 3">NPDC001694</strain>
    </source>
</reference>
<accession>A0ABV1TEZ0</accession>
<evidence type="ECO:0000313" key="3">
    <source>
        <dbReference type="Proteomes" id="UP001490365"/>
    </source>
</evidence>
<keyword evidence="3" id="KW-1185">Reference proteome</keyword>
<dbReference type="Pfam" id="PF13576">
    <property type="entry name" value="Pentapeptide_3"/>
    <property type="match status" value="2"/>
</dbReference>
<evidence type="ECO:0000313" key="2">
    <source>
        <dbReference type="EMBL" id="MER6268323.1"/>
    </source>
</evidence>
<dbReference type="Gene3D" id="2.160.20.80">
    <property type="entry name" value="E3 ubiquitin-protein ligase SopA"/>
    <property type="match status" value="1"/>
</dbReference>
<dbReference type="EMBL" id="JBEOZM010000005">
    <property type="protein sequence ID" value="MER6268323.1"/>
    <property type="molecule type" value="Genomic_DNA"/>
</dbReference>
<feature type="transmembrane region" description="Helical" evidence="1">
    <location>
        <begin position="529"/>
        <end position="549"/>
    </location>
</feature>
<keyword evidence="1" id="KW-0812">Transmembrane</keyword>
<dbReference type="Proteomes" id="UP001490365">
    <property type="component" value="Unassembled WGS sequence"/>
</dbReference>
<name>A0ABV1TEZ0_9ACTN</name>